<keyword evidence="2" id="KW-1185">Reference proteome</keyword>
<gene>
    <name evidence="1" type="ORF">I8748_08650</name>
</gene>
<reference evidence="1 2" key="1">
    <citation type="journal article" date="2021" name="Int. J. Syst. Evol. Microbiol.">
        <title>Amazonocrinis nigriterrae gen. nov., sp. nov., Atlanticothrix silvestris gen. nov., sp. nov. and Dendronalium phyllosphericum gen. nov., sp. nov., nostocacean cyanobacteria from Brazilian environments.</title>
        <authorList>
            <person name="Alvarenga D.O."/>
            <person name="Andreote A.P.D."/>
            <person name="Branco L.H.Z."/>
            <person name="Delbaje E."/>
            <person name="Cruz R.B."/>
            <person name="Varani A.M."/>
            <person name="Fiore M.F."/>
        </authorList>
    </citation>
    <scope>NUCLEOTIDE SEQUENCE [LARGE SCALE GENOMIC DNA]</scope>
    <source>
        <strain evidence="1 2">CENA67</strain>
    </source>
</reference>
<dbReference type="RefSeq" id="WP_198124207.1">
    <property type="nucleotide sequence ID" value="NZ_JAECZC010000010.1"/>
</dbReference>
<evidence type="ECO:0000313" key="1">
    <source>
        <dbReference type="EMBL" id="MBH8562243.1"/>
    </source>
</evidence>
<dbReference type="AlphaFoldDB" id="A0A8J7HM93"/>
<proteinExistence type="predicted"/>
<evidence type="ECO:0000313" key="2">
    <source>
        <dbReference type="Proteomes" id="UP000632766"/>
    </source>
</evidence>
<comment type="caution">
    <text evidence="1">The sequence shown here is derived from an EMBL/GenBank/DDBJ whole genome shotgun (WGS) entry which is preliminary data.</text>
</comment>
<organism evidence="1 2">
    <name type="scientific">Amazonocrinis nigriterrae CENA67</name>
    <dbReference type="NCBI Taxonomy" id="2794033"/>
    <lineage>
        <taxon>Bacteria</taxon>
        <taxon>Bacillati</taxon>
        <taxon>Cyanobacteriota</taxon>
        <taxon>Cyanophyceae</taxon>
        <taxon>Nostocales</taxon>
        <taxon>Nostocaceae</taxon>
        <taxon>Amazonocrinis</taxon>
        <taxon>Amazonocrinis nigriterrae</taxon>
    </lineage>
</organism>
<sequence>MNNNSAIASPNPKLFSPQQFRGTVNNAVALGKRDRTIGMFADTMVLVYSPAVGIALEVTTAHIQATIVLQIVVNINTVTHTQLFSSLVKIC</sequence>
<accession>A0A8J7HM93</accession>
<dbReference type="Proteomes" id="UP000632766">
    <property type="component" value="Unassembled WGS sequence"/>
</dbReference>
<protein>
    <submittedName>
        <fullName evidence="1">Uncharacterized protein</fullName>
    </submittedName>
</protein>
<dbReference type="EMBL" id="JAECZC010000010">
    <property type="protein sequence ID" value="MBH8562243.1"/>
    <property type="molecule type" value="Genomic_DNA"/>
</dbReference>
<name>A0A8J7HM93_9NOST</name>